<accession>A0A2J6TBA4</accession>
<evidence type="ECO:0000313" key="10">
    <source>
        <dbReference type="EMBL" id="PMD60301.1"/>
    </source>
</evidence>
<dbReference type="GeneID" id="36582774"/>
<dbReference type="FunCoup" id="A0A2J6TBA4">
    <property type="interactions" value="245"/>
</dbReference>
<keyword evidence="11" id="KW-1185">Reference proteome</keyword>
<sequence length="307" mass="35232">MEHKNRIYTPHSNQQFACNHHCKPESMIGMTLSGSLHILGVVNSVTCLENERVVYKAFDSRTQLWYAVKALNKTSARLRVHKESICVHDKVSAHPNIIPLIKIVDSDRYLYTVMPYYPEGGLFDSITQSRRTFDDDSIRNTFLQLLDAVEHCHRLRVYHLDLKPEHILVSGNQILLAGFSLSRTEEIAGYLGSKFYAKNRLALFTDASYRCAPHDIWSLGVILVNLTCGRNPWKEATFDDPTYVAFMNDRNFLRTTLPLSEEANSILCQIFDRDPSTRISIQELKHEVSQCPSFRTELPYSHHVSNT</sequence>
<evidence type="ECO:0000313" key="11">
    <source>
        <dbReference type="Proteomes" id="UP000235371"/>
    </source>
</evidence>
<evidence type="ECO:0000256" key="5">
    <source>
        <dbReference type="ARBA" id="ARBA00022777"/>
    </source>
</evidence>
<dbReference type="GO" id="GO:0004674">
    <property type="term" value="F:protein serine/threonine kinase activity"/>
    <property type="evidence" value="ECO:0007669"/>
    <property type="project" value="UniProtKB-KW"/>
</dbReference>
<dbReference type="GO" id="GO:0005524">
    <property type="term" value="F:ATP binding"/>
    <property type="evidence" value="ECO:0007669"/>
    <property type="project" value="UniProtKB-KW"/>
</dbReference>
<evidence type="ECO:0000256" key="4">
    <source>
        <dbReference type="ARBA" id="ARBA00022741"/>
    </source>
</evidence>
<dbReference type="PROSITE" id="PS50011">
    <property type="entry name" value="PROTEIN_KINASE_DOM"/>
    <property type="match status" value="1"/>
</dbReference>
<name>A0A2J6TBA4_9HELO</name>
<evidence type="ECO:0000256" key="2">
    <source>
        <dbReference type="ARBA" id="ARBA00022527"/>
    </source>
</evidence>
<dbReference type="Gene3D" id="1.10.510.10">
    <property type="entry name" value="Transferase(Phosphotransferase) domain 1"/>
    <property type="match status" value="1"/>
</dbReference>
<organism evidence="10 11">
    <name type="scientific">Hyaloscypha bicolor E</name>
    <dbReference type="NCBI Taxonomy" id="1095630"/>
    <lineage>
        <taxon>Eukaryota</taxon>
        <taxon>Fungi</taxon>
        <taxon>Dikarya</taxon>
        <taxon>Ascomycota</taxon>
        <taxon>Pezizomycotina</taxon>
        <taxon>Leotiomycetes</taxon>
        <taxon>Helotiales</taxon>
        <taxon>Hyaloscyphaceae</taxon>
        <taxon>Hyaloscypha</taxon>
        <taxon>Hyaloscypha bicolor</taxon>
    </lineage>
</organism>
<dbReference type="OrthoDB" id="541276at2759"/>
<dbReference type="InParanoid" id="A0A2J6TBA4"/>
<dbReference type="STRING" id="1095630.A0A2J6TBA4"/>
<dbReference type="PANTHER" id="PTHR43895">
    <property type="entry name" value="CALCIUM/CALMODULIN-DEPENDENT PROTEIN KINASE KINASE-RELATED"/>
    <property type="match status" value="1"/>
</dbReference>
<gene>
    <name evidence="10" type="ORF">K444DRAFT_528146</name>
</gene>
<proteinExistence type="predicted"/>
<dbReference type="RefSeq" id="XP_024737205.1">
    <property type="nucleotide sequence ID" value="XM_024874694.1"/>
</dbReference>
<dbReference type="Proteomes" id="UP000235371">
    <property type="component" value="Unassembled WGS sequence"/>
</dbReference>
<dbReference type="InterPro" id="IPR000719">
    <property type="entry name" value="Prot_kinase_dom"/>
</dbReference>
<dbReference type="EMBL" id="KZ613790">
    <property type="protein sequence ID" value="PMD60301.1"/>
    <property type="molecule type" value="Genomic_DNA"/>
</dbReference>
<evidence type="ECO:0000259" key="9">
    <source>
        <dbReference type="PROSITE" id="PS50011"/>
    </source>
</evidence>
<dbReference type="Pfam" id="PF00069">
    <property type="entry name" value="Pkinase"/>
    <property type="match status" value="1"/>
</dbReference>
<dbReference type="GO" id="GO:0007165">
    <property type="term" value="P:signal transduction"/>
    <property type="evidence" value="ECO:0007669"/>
    <property type="project" value="TreeGrafter"/>
</dbReference>
<keyword evidence="4" id="KW-0547">Nucleotide-binding</keyword>
<evidence type="ECO:0000256" key="1">
    <source>
        <dbReference type="ARBA" id="ARBA00012513"/>
    </source>
</evidence>
<evidence type="ECO:0000256" key="8">
    <source>
        <dbReference type="ARBA" id="ARBA00048679"/>
    </source>
</evidence>
<evidence type="ECO:0000256" key="3">
    <source>
        <dbReference type="ARBA" id="ARBA00022679"/>
    </source>
</evidence>
<keyword evidence="2" id="KW-0723">Serine/threonine-protein kinase</keyword>
<feature type="domain" description="Protein kinase" evidence="9">
    <location>
        <begin position="22"/>
        <end position="289"/>
    </location>
</feature>
<dbReference type="InterPro" id="IPR011009">
    <property type="entry name" value="Kinase-like_dom_sf"/>
</dbReference>
<comment type="catalytic activity">
    <reaction evidence="7">
        <text>L-threonyl-[protein] + ATP = O-phospho-L-threonyl-[protein] + ADP + H(+)</text>
        <dbReference type="Rhea" id="RHEA:46608"/>
        <dbReference type="Rhea" id="RHEA-COMP:11060"/>
        <dbReference type="Rhea" id="RHEA-COMP:11605"/>
        <dbReference type="ChEBI" id="CHEBI:15378"/>
        <dbReference type="ChEBI" id="CHEBI:30013"/>
        <dbReference type="ChEBI" id="CHEBI:30616"/>
        <dbReference type="ChEBI" id="CHEBI:61977"/>
        <dbReference type="ChEBI" id="CHEBI:456216"/>
        <dbReference type="EC" id="2.7.11.1"/>
    </reaction>
</comment>
<keyword evidence="5 10" id="KW-0418">Kinase</keyword>
<evidence type="ECO:0000256" key="7">
    <source>
        <dbReference type="ARBA" id="ARBA00047899"/>
    </source>
</evidence>
<comment type="catalytic activity">
    <reaction evidence="8">
        <text>L-seryl-[protein] + ATP = O-phospho-L-seryl-[protein] + ADP + H(+)</text>
        <dbReference type="Rhea" id="RHEA:17989"/>
        <dbReference type="Rhea" id="RHEA-COMP:9863"/>
        <dbReference type="Rhea" id="RHEA-COMP:11604"/>
        <dbReference type="ChEBI" id="CHEBI:15378"/>
        <dbReference type="ChEBI" id="CHEBI:29999"/>
        <dbReference type="ChEBI" id="CHEBI:30616"/>
        <dbReference type="ChEBI" id="CHEBI:83421"/>
        <dbReference type="ChEBI" id="CHEBI:456216"/>
        <dbReference type="EC" id="2.7.11.1"/>
    </reaction>
</comment>
<evidence type="ECO:0000256" key="6">
    <source>
        <dbReference type="ARBA" id="ARBA00022840"/>
    </source>
</evidence>
<dbReference type="SUPFAM" id="SSF56112">
    <property type="entry name" value="Protein kinase-like (PK-like)"/>
    <property type="match status" value="1"/>
</dbReference>
<keyword evidence="3" id="KW-0808">Transferase</keyword>
<dbReference type="PANTHER" id="PTHR43895:SF32">
    <property type="entry name" value="SERINE_THREONINE-PROTEIN KINASE CHK1"/>
    <property type="match status" value="1"/>
</dbReference>
<reference evidence="10 11" key="1">
    <citation type="submission" date="2016-04" db="EMBL/GenBank/DDBJ databases">
        <title>A degradative enzymes factory behind the ericoid mycorrhizal symbiosis.</title>
        <authorList>
            <consortium name="DOE Joint Genome Institute"/>
            <person name="Martino E."/>
            <person name="Morin E."/>
            <person name="Grelet G."/>
            <person name="Kuo A."/>
            <person name="Kohler A."/>
            <person name="Daghino S."/>
            <person name="Barry K."/>
            <person name="Choi C."/>
            <person name="Cichocki N."/>
            <person name="Clum A."/>
            <person name="Copeland A."/>
            <person name="Hainaut M."/>
            <person name="Haridas S."/>
            <person name="Labutti K."/>
            <person name="Lindquist E."/>
            <person name="Lipzen A."/>
            <person name="Khouja H.-R."/>
            <person name="Murat C."/>
            <person name="Ohm R."/>
            <person name="Olson A."/>
            <person name="Spatafora J."/>
            <person name="Veneault-Fourrey C."/>
            <person name="Henrissat B."/>
            <person name="Grigoriev I."/>
            <person name="Martin F."/>
            <person name="Perotto S."/>
        </authorList>
    </citation>
    <scope>NUCLEOTIDE SEQUENCE [LARGE SCALE GENOMIC DNA]</scope>
    <source>
        <strain evidence="10 11">E</strain>
    </source>
</reference>
<keyword evidence="6" id="KW-0067">ATP-binding</keyword>
<protein>
    <recommendedName>
        <fullName evidence="1">non-specific serine/threonine protein kinase</fullName>
        <ecNumber evidence="1">2.7.11.1</ecNumber>
    </recommendedName>
</protein>
<dbReference type="EC" id="2.7.11.1" evidence="1"/>
<dbReference type="AlphaFoldDB" id="A0A2J6TBA4"/>